<comment type="caution">
    <text evidence="1">The sequence shown here is derived from an EMBL/GenBank/DDBJ whole genome shotgun (WGS) entry which is preliminary data.</text>
</comment>
<keyword evidence="2" id="KW-1185">Reference proteome</keyword>
<evidence type="ECO:0000313" key="2">
    <source>
        <dbReference type="Proteomes" id="UP001162162"/>
    </source>
</evidence>
<accession>A0AAV8XDP1</accession>
<dbReference type="Proteomes" id="UP001162162">
    <property type="component" value="Unassembled WGS sequence"/>
</dbReference>
<gene>
    <name evidence="1" type="ORF">NQ318_008055</name>
</gene>
<evidence type="ECO:0000313" key="1">
    <source>
        <dbReference type="EMBL" id="KAJ8936583.1"/>
    </source>
</evidence>
<dbReference type="AlphaFoldDB" id="A0AAV8XDP1"/>
<reference evidence="1" key="1">
    <citation type="journal article" date="2023" name="Insect Mol. Biol.">
        <title>Genome sequencing provides insights into the evolution of gene families encoding plant cell wall-degrading enzymes in longhorned beetles.</title>
        <authorList>
            <person name="Shin N.R."/>
            <person name="Okamura Y."/>
            <person name="Kirsch R."/>
            <person name="Pauchet Y."/>
        </authorList>
    </citation>
    <scope>NUCLEOTIDE SEQUENCE</scope>
    <source>
        <strain evidence="1">AMC_N1</strain>
    </source>
</reference>
<proteinExistence type="predicted"/>
<name>A0AAV8XDP1_9CUCU</name>
<sequence length="141" mass="15960">MPSFQLAEAVNSERSSLYRAMQQQAFYFISRKHVHDVQQLVMPMHGYAFRLSVAHAHYEKLATGAYGGPYACFPPYLWRIALLLFTLESPKFGPPQFGEKIPSAIRRFSIPTITTSSLLLCGALFGNPCNISLLNRKQNYN</sequence>
<organism evidence="1 2">
    <name type="scientific">Aromia moschata</name>
    <dbReference type="NCBI Taxonomy" id="1265417"/>
    <lineage>
        <taxon>Eukaryota</taxon>
        <taxon>Metazoa</taxon>
        <taxon>Ecdysozoa</taxon>
        <taxon>Arthropoda</taxon>
        <taxon>Hexapoda</taxon>
        <taxon>Insecta</taxon>
        <taxon>Pterygota</taxon>
        <taxon>Neoptera</taxon>
        <taxon>Endopterygota</taxon>
        <taxon>Coleoptera</taxon>
        <taxon>Polyphaga</taxon>
        <taxon>Cucujiformia</taxon>
        <taxon>Chrysomeloidea</taxon>
        <taxon>Cerambycidae</taxon>
        <taxon>Cerambycinae</taxon>
        <taxon>Callichromatini</taxon>
        <taxon>Aromia</taxon>
    </lineage>
</organism>
<dbReference type="EMBL" id="JAPWTK010000733">
    <property type="protein sequence ID" value="KAJ8936583.1"/>
    <property type="molecule type" value="Genomic_DNA"/>
</dbReference>
<protein>
    <submittedName>
        <fullName evidence="1">Uncharacterized protein</fullName>
    </submittedName>
</protein>